<keyword evidence="1" id="KW-0812">Transmembrane</keyword>
<evidence type="ECO:0000256" key="1">
    <source>
        <dbReference type="SAM" id="Phobius"/>
    </source>
</evidence>
<proteinExistence type="predicted"/>
<sequence>MSTENTEHSNAEHHKMMMEDFKKRFIVYTTLTIPILLLSPLIQKFLGFTFTFTGDRYVLFALSPVVYFYGGKPFLTGMRDEFKKKTQE</sequence>
<evidence type="ECO:0000313" key="2">
    <source>
        <dbReference type="EMBL" id="ANF23512.1"/>
    </source>
</evidence>
<dbReference type="AlphaFoldDB" id="A0A172WJ62"/>
<dbReference type="KEGG" id="tpie:A7C91_10370"/>
<keyword evidence="1" id="KW-0472">Membrane</keyword>
<feature type="transmembrane region" description="Helical" evidence="1">
    <location>
        <begin position="57"/>
        <end position="75"/>
    </location>
</feature>
<keyword evidence="3" id="KW-1185">Reference proteome</keyword>
<name>A0A172WJ62_9EURY</name>
<dbReference type="RefSeq" id="WP_068667245.1">
    <property type="nucleotide sequence ID" value="NZ_CP015520.1"/>
</dbReference>
<gene>
    <name evidence="2" type="ORF">A7C91_10370</name>
</gene>
<dbReference type="EMBL" id="CP015520">
    <property type="protein sequence ID" value="ANF23512.1"/>
    <property type="molecule type" value="Genomic_DNA"/>
</dbReference>
<evidence type="ECO:0008006" key="4">
    <source>
        <dbReference type="Google" id="ProtNLM"/>
    </source>
</evidence>
<organism evidence="2 3">
    <name type="scientific">Thermococcus piezophilus</name>
    <dbReference type="NCBI Taxonomy" id="1712654"/>
    <lineage>
        <taxon>Archaea</taxon>
        <taxon>Methanobacteriati</taxon>
        <taxon>Methanobacteriota</taxon>
        <taxon>Thermococci</taxon>
        <taxon>Thermococcales</taxon>
        <taxon>Thermococcaceae</taxon>
        <taxon>Thermococcus</taxon>
    </lineage>
</organism>
<reference evidence="3" key="1">
    <citation type="journal article" date="2016" name="Syst. Appl. Microbiol.">
        <title>Thermococcus piezophilus sp. nov., a novel hyperthermophilic and piezophilic archaeon with a broad pressure range for growth, isolated from a deepest hydrothermal vent at the Mid-Cayman Rise.</title>
        <authorList>
            <person name="Dalmasso C."/>
            <person name="Oger P."/>
            <person name="Selva G."/>
            <person name="Courtine D."/>
            <person name="L'Haridon S."/>
            <person name="Garlaschelli A."/>
            <person name="Roussel E."/>
            <person name="Miyazaki J."/>
            <person name="Reveillaud J."/>
            <person name="Jebbar M."/>
            <person name="Takai K."/>
            <person name="Maignien L."/>
            <person name="Alain K."/>
        </authorList>
    </citation>
    <scope>NUCLEOTIDE SEQUENCE [LARGE SCALE GENOMIC DNA]</scope>
    <source>
        <strain evidence="3">CDGS</strain>
    </source>
</reference>
<dbReference type="GeneID" id="28496602"/>
<dbReference type="Proteomes" id="UP000076969">
    <property type="component" value="Chromosome"/>
</dbReference>
<protein>
    <recommendedName>
        <fullName evidence="4">Heavy metal translocating P-type ATPase</fullName>
    </recommendedName>
</protein>
<evidence type="ECO:0000313" key="3">
    <source>
        <dbReference type="Proteomes" id="UP000076969"/>
    </source>
</evidence>
<dbReference type="STRING" id="1712654.A7C91_10370"/>
<accession>A0A172WJ62</accession>
<feature type="transmembrane region" description="Helical" evidence="1">
    <location>
        <begin position="25"/>
        <end position="45"/>
    </location>
</feature>
<keyword evidence="1" id="KW-1133">Transmembrane helix</keyword>